<dbReference type="InterPro" id="IPR045751">
    <property type="entry name" value="DUF6179"/>
</dbReference>
<sequence>MKKGNIEKYSTIDRSKLNEEFYFQSLIEEAYHHNMLTNSDIESIQYGCLELLAYKTEKYNSGDSSSIPVEVAEDIMKSNLYTIGIWLKSFPYTDDAIKELKTVNMHDLYNRGRKRIATKINAAKHIFMLTLKNKINTDNYTYNSTVVDGIKGFFKLYNPDFEAHKIHITADYPLCNQIKNLVGIEFIEKYLQSIYYENMFCKFFSPNDIQYLLCGYEEDYSDLIFNIFQQVLTTAIGCELIHADVTTLNITKTQLELLHTVLINKSNVEINHLILNASKNLYFNLNLTNISLQKYIESCLPSIIHAVCFSVKENSLNRIFIVKKYPEHNSLMQFSFGEKMDNELYRKIIDEIIHCRYLSDKLSIIRNKIHSLSDIEDLLLDAELNENEIMAVLSTLDIIEIAALSKHHPYKPEVEAIEYSKSEIKLQSCLYKYILSQNPIKQEEIKQLIKQITTIH</sequence>
<keyword evidence="2" id="KW-1185">Reference proteome</keyword>
<proteinExistence type="predicted"/>
<gene>
    <name evidence="1" type="ORF">J2Z76_002403</name>
</gene>
<dbReference type="RefSeq" id="WP_209512271.1">
    <property type="nucleotide sequence ID" value="NZ_JAGGKS010000007.1"/>
</dbReference>
<organism evidence="1 2">
    <name type="scientific">Sedimentibacter acidaminivorans</name>
    <dbReference type="NCBI Taxonomy" id="913099"/>
    <lineage>
        <taxon>Bacteria</taxon>
        <taxon>Bacillati</taxon>
        <taxon>Bacillota</taxon>
        <taxon>Tissierellia</taxon>
        <taxon>Sedimentibacter</taxon>
    </lineage>
</organism>
<name>A0ABS4GFS0_9FIRM</name>
<evidence type="ECO:0000313" key="1">
    <source>
        <dbReference type="EMBL" id="MBP1926534.1"/>
    </source>
</evidence>
<protein>
    <submittedName>
        <fullName evidence="1">Uncharacterized protein</fullName>
    </submittedName>
</protein>
<comment type="caution">
    <text evidence="1">The sequence shown here is derived from an EMBL/GenBank/DDBJ whole genome shotgun (WGS) entry which is preliminary data.</text>
</comment>
<dbReference type="Proteomes" id="UP001519342">
    <property type="component" value="Unassembled WGS sequence"/>
</dbReference>
<dbReference type="Pfam" id="PF19677">
    <property type="entry name" value="DUF6179"/>
    <property type="match status" value="1"/>
</dbReference>
<evidence type="ECO:0000313" key="2">
    <source>
        <dbReference type="Proteomes" id="UP001519342"/>
    </source>
</evidence>
<accession>A0ABS4GFS0</accession>
<dbReference type="EMBL" id="JAGGKS010000007">
    <property type="protein sequence ID" value="MBP1926534.1"/>
    <property type="molecule type" value="Genomic_DNA"/>
</dbReference>
<reference evidence="1 2" key="1">
    <citation type="submission" date="2021-03" db="EMBL/GenBank/DDBJ databases">
        <title>Genomic Encyclopedia of Type Strains, Phase IV (KMG-IV): sequencing the most valuable type-strain genomes for metagenomic binning, comparative biology and taxonomic classification.</title>
        <authorList>
            <person name="Goeker M."/>
        </authorList>
    </citation>
    <scope>NUCLEOTIDE SEQUENCE [LARGE SCALE GENOMIC DNA]</scope>
    <source>
        <strain evidence="1 2">DSM 24004</strain>
    </source>
</reference>